<organism evidence="2 3">
    <name type="scientific">Zhongshania aliphaticivorans</name>
    <dbReference type="NCBI Taxonomy" id="1470434"/>
    <lineage>
        <taxon>Bacteria</taxon>
        <taxon>Pseudomonadati</taxon>
        <taxon>Pseudomonadota</taxon>
        <taxon>Gammaproteobacteria</taxon>
        <taxon>Cellvibrionales</taxon>
        <taxon>Spongiibacteraceae</taxon>
        <taxon>Zhongshania</taxon>
    </lineage>
</organism>
<evidence type="ECO:0000259" key="1">
    <source>
        <dbReference type="Pfam" id="PF26061"/>
    </source>
</evidence>
<dbReference type="EMBL" id="CP014544">
    <property type="protein sequence ID" value="AMO69319.1"/>
    <property type="molecule type" value="Genomic_DNA"/>
</dbReference>
<dbReference type="Gene3D" id="3.10.450.50">
    <property type="match status" value="1"/>
</dbReference>
<dbReference type="RefSeq" id="WP_008248403.1">
    <property type="nucleotide sequence ID" value="NZ_CP014544.1"/>
</dbReference>
<dbReference type="Pfam" id="PF26061">
    <property type="entry name" value="DUF8021"/>
    <property type="match status" value="1"/>
</dbReference>
<sequence>MSDFRAQQIAIVETYLDAGLLQHKPENVLFAENCTRWEMGYATGSGAAQLRELLKDPAYEGNEAIENRRWLVEGDEVDCFYDLRIAGLPESLKIATRFTIENKLISRIEIYVCAGEIQQIIMDQIKLLSENL</sequence>
<dbReference type="InterPro" id="IPR058334">
    <property type="entry name" value="DUF8021"/>
</dbReference>
<dbReference type="SUPFAM" id="SSF54427">
    <property type="entry name" value="NTF2-like"/>
    <property type="match status" value="1"/>
</dbReference>
<dbReference type="Proteomes" id="UP000074119">
    <property type="component" value="Chromosome"/>
</dbReference>
<dbReference type="InterPro" id="IPR032710">
    <property type="entry name" value="NTF2-like_dom_sf"/>
</dbReference>
<accession>A0A127M7V1</accession>
<dbReference type="AlphaFoldDB" id="A0A127M7V1"/>
<gene>
    <name evidence="2" type="ORF">AZF00_13830</name>
</gene>
<name>A0A127M7V1_9GAMM</name>
<reference evidence="2 3" key="1">
    <citation type="submission" date="2015-12" db="EMBL/GenBank/DDBJ databases">
        <authorList>
            <person name="Shamseldin A."/>
            <person name="Moawad H."/>
            <person name="Abd El-Rahim W.M."/>
            <person name="Sadowsky M.J."/>
        </authorList>
    </citation>
    <scope>NUCLEOTIDE SEQUENCE [LARGE SCALE GENOMIC DNA]</scope>
    <source>
        <strain evidence="2 3">SM2</strain>
    </source>
</reference>
<proteinExistence type="predicted"/>
<protein>
    <recommendedName>
        <fullName evidence="1">DUF8021 domain-containing protein</fullName>
    </recommendedName>
</protein>
<dbReference type="KEGG" id="zal:AZF00_13830"/>
<evidence type="ECO:0000313" key="3">
    <source>
        <dbReference type="Proteomes" id="UP000074119"/>
    </source>
</evidence>
<evidence type="ECO:0000313" key="2">
    <source>
        <dbReference type="EMBL" id="AMO69319.1"/>
    </source>
</evidence>
<feature type="domain" description="DUF8021" evidence="1">
    <location>
        <begin position="3"/>
        <end position="109"/>
    </location>
</feature>